<dbReference type="InterPro" id="IPR018060">
    <property type="entry name" value="HTH_AraC"/>
</dbReference>
<dbReference type="CDD" id="cd03137">
    <property type="entry name" value="GATase1_AraC_1"/>
    <property type="match status" value="1"/>
</dbReference>
<dbReference type="SUPFAM" id="SSF52317">
    <property type="entry name" value="Class I glutamine amidotransferase-like"/>
    <property type="match status" value="1"/>
</dbReference>
<dbReference type="InterPro" id="IPR009057">
    <property type="entry name" value="Homeodomain-like_sf"/>
</dbReference>
<dbReference type="GO" id="GO:0003700">
    <property type="term" value="F:DNA-binding transcription factor activity"/>
    <property type="evidence" value="ECO:0007669"/>
    <property type="project" value="InterPro"/>
</dbReference>
<dbReference type="InterPro" id="IPR029062">
    <property type="entry name" value="Class_I_gatase-like"/>
</dbReference>
<evidence type="ECO:0000256" key="2">
    <source>
        <dbReference type="ARBA" id="ARBA00023163"/>
    </source>
</evidence>
<organism evidence="4 5">
    <name type="scientific">Nocardiopsis composta</name>
    <dbReference type="NCBI Taxonomy" id="157465"/>
    <lineage>
        <taxon>Bacteria</taxon>
        <taxon>Bacillati</taxon>
        <taxon>Actinomycetota</taxon>
        <taxon>Actinomycetes</taxon>
        <taxon>Streptosporangiales</taxon>
        <taxon>Nocardiopsidaceae</taxon>
        <taxon>Nocardiopsis</taxon>
    </lineage>
</organism>
<dbReference type="PROSITE" id="PS01124">
    <property type="entry name" value="HTH_ARAC_FAMILY_2"/>
    <property type="match status" value="1"/>
</dbReference>
<evidence type="ECO:0000313" key="5">
    <source>
        <dbReference type="Proteomes" id="UP000572635"/>
    </source>
</evidence>
<dbReference type="SUPFAM" id="SSF46689">
    <property type="entry name" value="Homeodomain-like"/>
    <property type="match status" value="1"/>
</dbReference>
<dbReference type="RefSeq" id="WP_184388285.1">
    <property type="nucleotide sequence ID" value="NZ_BAAAJD010000023.1"/>
</dbReference>
<dbReference type="SMART" id="SM00342">
    <property type="entry name" value="HTH_ARAC"/>
    <property type="match status" value="1"/>
</dbReference>
<dbReference type="PANTHER" id="PTHR43130">
    <property type="entry name" value="ARAC-FAMILY TRANSCRIPTIONAL REGULATOR"/>
    <property type="match status" value="1"/>
</dbReference>
<evidence type="ECO:0000259" key="3">
    <source>
        <dbReference type="PROSITE" id="PS01124"/>
    </source>
</evidence>
<proteinExistence type="predicted"/>
<dbReference type="Proteomes" id="UP000572635">
    <property type="component" value="Unassembled WGS sequence"/>
</dbReference>
<accession>A0A7W8QIP3</accession>
<dbReference type="Gene3D" id="1.10.10.60">
    <property type="entry name" value="Homeodomain-like"/>
    <property type="match status" value="1"/>
</dbReference>
<dbReference type="AlphaFoldDB" id="A0A7W8QIP3"/>
<dbReference type="GO" id="GO:0043565">
    <property type="term" value="F:sequence-specific DNA binding"/>
    <property type="evidence" value="ECO:0007669"/>
    <property type="project" value="InterPro"/>
</dbReference>
<feature type="domain" description="HTH araC/xylS-type" evidence="3">
    <location>
        <begin position="214"/>
        <end position="295"/>
    </location>
</feature>
<gene>
    <name evidence="4" type="ORF">HDA36_000509</name>
</gene>
<dbReference type="EMBL" id="JACHDB010000001">
    <property type="protein sequence ID" value="MBB5430425.1"/>
    <property type="molecule type" value="Genomic_DNA"/>
</dbReference>
<dbReference type="Pfam" id="PF12833">
    <property type="entry name" value="HTH_18"/>
    <property type="match status" value="1"/>
</dbReference>
<reference evidence="4 5" key="1">
    <citation type="submission" date="2020-08" db="EMBL/GenBank/DDBJ databases">
        <title>Sequencing the genomes of 1000 actinobacteria strains.</title>
        <authorList>
            <person name="Klenk H.-P."/>
        </authorList>
    </citation>
    <scope>NUCLEOTIDE SEQUENCE [LARGE SCALE GENOMIC DNA]</scope>
    <source>
        <strain evidence="4 5">DSM 44551</strain>
    </source>
</reference>
<protein>
    <submittedName>
        <fullName evidence="4">Transcriptional regulator GlxA family with amidase domain</fullName>
    </submittedName>
</protein>
<comment type="caution">
    <text evidence="4">The sequence shown here is derived from an EMBL/GenBank/DDBJ whole genome shotgun (WGS) entry which is preliminary data.</text>
</comment>
<dbReference type="Gene3D" id="3.40.50.880">
    <property type="match status" value="1"/>
</dbReference>
<evidence type="ECO:0000313" key="4">
    <source>
        <dbReference type="EMBL" id="MBB5430425.1"/>
    </source>
</evidence>
<dbReference type="PANTHER" id="PTHR43130:SF3">
    <property type="entry name" value="HTH-TYPE TRANSCRIPTIONAL REGULATOR RV1931C"/>
    <property type="match status" value="1"/>
</dbReference>
<dbReference type="Pfam" id="PF01965">
    <property type="entry name" value="DJ-1_PfpI"/>
    <property type="match status" value="1"/>
</dbReference>
<sequence length="315" mass="33442">MTIVQFIVAPGVHLLDLSGPAQVFSHAADRGADYVLRYAGDTERVPTAQGIDVHTGTGLADPGPDDIVLVPGWASRFPGAGALSGRLLAVLRTHQEAGGTLASVCSGADALGRAGVLDGRRCTTHHTLQDGLAARFPRASVVRDVLFVQDGNVITSAGIASGIDLALHLLEQRSGQTVAAQVAREMVVYARRNGREAQLSVLLAHRSHLDDVVHRAQDAIDGALEHPLSLDALARHCLVSPRTLTRRFVAATGMTPQAYRRLARLERAERLIAAGAGMERAARAVGFTDARTLRRLRAQAREEADAPEDGEPALP</sequence>
<keyword evidence="1" id="KW-0805">Transcription regulation</keyword>
<keyword evidence="5" id="KW-1185">Reference proteome</keyword>
<evidence type="ECO:0000256" key="1">
    <source>
        <dbReference type="ARBA" id="ARBA00023015"/>
    </source>
</evidence>
<dbReference type="InterPro" id="IPR052158">
    <property type="entry name" value="INH-QAR"/>
</dbReference>
<name>A0A7W8QIP3_9ACTN</name>
<dbReference type="InterPro" id="IPR002818">
    <property type="entry name" value="DJ-1/PfpI"/>
</dbReference>
<keyword evidence="2" id="KW-0804">Transcription</keyword>